<feature type="domain" description="Activator of Hsp90 ATPase homologue 1/2-like C-terminal" evidence="2">
    <location>
        <begin position="15"/>
        <end position="142"/>
    </location>
</feature>
<keyword evidence="4" id="KW-1185">Reference proteome</keyword>
<dbReference type="Gene3D" id="3.30.530.20">
    <property type="match status" value="1"/>
</dbReference>
<dbReference type="Proteomes" id="UP000032352">
    <property type="component" value="Chromosome"/>
</dbReference>
<dbReference type="EMBL" id="CP059733">
    <property type="protein sequence ID" value="WDE03473.1"/>
    <property type="molecule type" value="Genomic_DNA"/>
</dbReference>
<dbReference type="InterPro" id="IPR013538">
    <property type="entry name" value="ASHA1/2-like_C"/>
</dbReference>
<evidence type="ECO:0000313" key="3">
    <source>
        <dbReference type="EMBL" id="WDE03473.1"/>
    </source>
</evidence>
<evidence type="ECO:0000256" key="1">
    <source>
        <dbReference type="ARBA" id="ARBA00006817"/>
    </source>
</evidence>
<name>A0AAE9Z1G6_9GAMM</name>
<dbReference type="AlphaFoldDB" id="A0AAE9Z1G6"/>
<organism evidence="3 4">
    <name type="scientific">Thalassomonas viridans</name>
    <dbReference type="NCBI Taxonomy" id="137584"/>
    <lineage>
        <taxon>Bacteria</taxon>
        <taxon>Pseudomonadati</taxon>
        <taxon>Pseudomonadota</taxon>
        <taxon>Gammaproteobacteria</taxon>
        <taxon>Alteromonadales</taxon>
        <taxon>Colwelliaceae</taxon>
        <taxon>Thalassomonas</taxon>
    </lineage>
</organism>
<reference evidence="3 4" key="2">
    <citation type="journal article" date="2022" name="Mar. Drugs">
        <title>Bioassay-Guided Fractionation Leads to the Detection of Cholic Acid Generated by the Rare Thalassomonas sp.</title>
        <authorList>
            <person name="Pheiffer F."/>
            <person name="Schneider Y.K."/>
            <person name="Hansen E.H."/>
            <person name="Andersen J.H."/>
            <person name="Isaksson J."/>
            <person name="Busche T."/>
            <person name="R C."/>
            <person name="Kalinowski J."/>
            <person name="Zyl L.V."/>
            <person name="Trindade M."/>
        </authorList>
    </citation>
    <scope>NUCLEOTIDE SEQUENCE [LARGE SCALE GENOMIC DNA]</scope>
    <source>
        <strain evidence="3 4">XOM25</strain>
    </source>
</reference>
<reference evidence="3 4" key="1">
    <citation type="journal article" date="2015" name="Genome Announc.">
        <title>Draft Genome Sequences of Marine Isolates of Thalassomonas viridans and Thalassomonas actiniarum.</title>
        <authorList>
            <person name="Olonade I."/>
            <person name="van Zyl L.J."/>
            <person name="Trindade M."/>
        </authorList>
    </citation>
    <scope>NUCLEOTIDE SEQUENCE [LARGE SCALE GENOMIC DNA]</scope>
    <source>
        <strain evidence="3 4">XOM25</strain>
    </source>
</reference>
<accession>A0AAE9Z1G6</accession>
<protein>
    <submittedName>
        <fullName evidence="3">SRPBCC domain-containing protein</fullName>
    </submittedName>
</protein>
<dbReference type="RefSeq" id="WP_084724171.1">
    <property type="nucleotide sequence ID" value="NZ_CP059733.1"/>
</dbReference>
<evidence type="ECO:0000313" key="4">
    <source>
        <dbReference type="Proteomes" id="UP000032352"/>
    </source>
</evidence>
<evidence type="ECO:0000259" key="2">
    <source>
        <dbReference type="Pfam" id="PF08327"/>
    </source>
</evidence>
<dbReference type="SUPFAM" id="SSF55961">
    <property type="entry name" value="Bet v1-like"/>
    <property type="match status" value="1"/>
</dbReference>
<sequence length="146" mass="16658">MMKAGELVIKKVFNCSKRELFDAWSQVSLLSKWFFAAPQKYKDSRVRSNFTVNGEYSLTMFFEDGSEASIWGHYQEITRYSAIVMSWNSTIAKDSLVRLGFSALSANRAQLTLKHSLFPDEASKAAHEQGWQACLANLEKLFGERE</sequence>
<dbReference type="InterPro" id="IPR023393">
    <property type="entry name" value="START-like_dom_sf"/>
</dbReference>
<proteinExistence type="inferred from homology"/>
<dbReference type="Pfam" id="PF08327">
    <property type="entry name" value="AHSA1"/>
    <property type="match status" value="1"/>
</dbReference>
<gene>
    <name evidence="3" type="ORF">SG34_019020</name>
</gene>
<dbReference type="KEGG" id="tvd:SG34_019020"/>
<comment type="similarity">
    <text evidence="1">Belongs to the AHA1 family.</text>
</comment>
<dbReference type="CDD" id="cd07814">
    <property type="entry name" value="SRPBCC_CalC_Aha1-like"/>
    <property type="match status" value="1"/>
</dbReference>